<dbReference type="InterPro" id="IPR050336">
    <property type="entry name" value="Chromosome_partition/occlusion"/>
</dbReference>
<keyword evidence="2" id="KW-0159">Chromosome partition</keyword>
<protein>
    <submittedName>
        <fullName evidence="6">Chromosome-partitioning protein ParB</fullName>
    </submittedName>
</protein>
<dbReference type="InterPro" id="IPR041468">
    <property type="entry name" value="HTH_ParB/Spo0J"/>
</dbReference>
<dbReference type="GO" id="GO:0005694">
    <property type="term" value="C:chromosome"/>
    <property type="evidence" value="ECO:0007669"/>
    <property type="project" value="TreeGrafter"/>
</dbReference>
<reference evidence="6" key="1">
    <citation type="submission" date="2016-10" db="EMBL/GenBank/DDBJ databases">
        <title>Sequence of Gallionella enrichment culture.</title>
        <authorList>
            <person name="Poehlein A."/>
            <person name="Muehling M."/>
            <person name="Daniel R."/>
        </authorList>
    </citation>
    <scope>NUCLEOTIDE SEQUENCE</scope>
</reference>
<dbReference type="InterPro" id="IPR004437">
    <property type="entry name" value="ParB/RepB/Spo0J"/>
</dbReference>
<proteinExistence type="inferred from homology"/>
<dbReference type="NCBIfam" id="TIGR00180">
    <property type="entry name" value="parB_part"/>
    <property type="match status" value="1"/>
</dbReference>
<dbReference type="FunFam" id="3.90.1530.30:FF:000001">
    <property type="entry name" value="Chromosome partitioning protein ParB"/>
    <property type="match status" value="1"/>
</dbReference>
<dbReference type="PANTHER" id="PTHR33375:SF1">
    <property type="entry name" value="CHROMOSOME-PARTITIONING PROTEIN PARB-RELATED"/>
    <property type="match status" value="1"/>
</dbReference>
<organism evidence="6">
    <name type="scientific">mine drainage metagenome</name>
    <dbReference type="NCBI Taxonomy" id="410659"/>
    <lineage>
        <taxon>unclassified sequences</taxon>
        <taxon>metagenomes</taxon>
        <taxon>ecological metagenomes</taxon>
    </lineage>
</organism>
<name>A0A1J5RXV5_9ZZZZ</name>
<dbReference type="Pfam" id="PF23552">
    <property type="entry name" value="ParB_C"/>
    <property type="match status" value="1"/>
</dbReference>
<comment type="caution">
    <text evidence="6">The sequence shown here is derived from an EMBL/GenBank/DDBJ whole genome shotgun (WGS) entry which is preliminary data.</text>
</comment>
<dbReference type="InterPro" id="IPR057240">
    <property type="entry name" value="ParB_dimer_C"/>
</dbReference>
<evidence type="ECO:0000259" key="5">
    <source>
        <dbReference type="SMART" id="SM00470"/>
    </source>
</evidence>
<evidence type="ECO:0000313" key="6">
    <source>
        <dbReference type="EMBL" id="OIR00775.1"/>
    </source>
</evidence>
<dbReference type="Pfam" id="PF17762">
    <property type="entry name" value="HTH_ParB"/>
    <property type="match status" value="1"/>
</dbReference>
<feature type="region of interest" description="Disordered" evidence="4">
    <location>
        <begin position="237"/>
        <end position="265"/>
    </location>
</feature>
<dbReference type="Gene3D" id="1.10.10.2830">
    <property type="match status" value="1"/>
</dbReference>
<evidence type="ECO:0000256" key="4">
    <source>
        <dbReference type="SAM" id="MobiDB-lite"/>
    </source>
</evidence>
<dbReference type="AlphaFoldDB" id="A0A1J5RXV5"/>
<feature type="compositionally biased region" description="Low complexity" evidence="4">
    <location>
        <begin position="238"/>
        <end position="252"/>
    </location>
</feature>
<dbReference type="EMBL" id="MLJW01000091">
    <property type="protein sequence ID" value="OIR00775.1"/>
    <property type="molecule type" value="Genomic_DNA"/>
</dbReference>
<dbReference type="GO" id="GO:0003677">
    <property type="term" value="F:DNA binding"/>
    <property type="evidence" value="ECO:0007669"/>
    <property type="project" value="UniProtKB-KW"/>
</dbReference>
<dbReference type="SMART" id="SM00470">
    <property type="entry name" value="ParB"/>
    <property type="match status" value="1"/>
</dbReference>
<dbReference type="GO" id="GO:0007059">
    <property type="term" value="P:chromosome segregation"/>
    <property type="evidence" value="ECO:0007669"/>
    <property type="project" value="UniProtKB-KW"/>
</dbReference>
<sequence>MSGEAPRRGLGRGLSALLGDPAPVAPPASVAARAANAEAGGETVGDPSRIVRLLAITTLQPGKFQPRRVFDAEAIADLVDSVREKGILQPILVRPLPGAIEKYEIIAGERRWRAAQQASLHQVPVIVRSMNDQEALEVALIENLQRQDLSPLEEAEGYRRLMTEFSHTQEELAKSVGKSRSHVANTMRLLALPDPVKRLLDDGTLSAGHARALLTSPDPAALAEQVVSRGLNVRQTEALAQKQPGKAKAPKPSSRAETADRADKDTDVLALERDLSNLLGLTVSIRNEGDGGELSVQYATLEQLDDILHRLSGGLHGKPGMPAGFSDQDVA</sequence>
<dbReference type="SUPFAM" id="SSF110849">
    <property type="entry name" value="ParB/Sulfiredoxin"/>
    <property type="match status" value="1"/>
</dbReference>
<dbReference type="CDD" id="cd16393">
    <property type="entry name" value="SPO0J_N"/>
    <property type="match status" value="1"/>
</dbReference>
<dbReference type="Pfam" id="PF02195">
    <property type="entry name" value="ParB_N"/>
    <property type="match status" value="1"/>
</dbReference>
<dbReference type="FunFam" id="1.10.10.2830:FF:000001">
    <property type="entry name" value="Chromosome partitioning protein ParB"/>
    <property type="match status" value="1"/>
</dbReference>
<dbReference type="InterPro" id="IPR036086">
    <property type="entry name" value="ParB/Sulfiredoxin_sf"/>
</dbReference>
<dbReference type="Gene3D" id="3.90.1530.30">
    <property type="match status" value="1"/>
</dbReference>
<comment type="similarity">
    <text evidence="1">Belongs to the ParB family.</text>
</comment>
<gene>
    <name evidence="6" type="primary">parB_6</name>
    <name evidence="6" type="ORF">GALL_171120</name>
</gene>
<feature type="domain" description="ParB-like N-terminal" evidence="5">
    <location>
        <begin position="52"/>
        <end position="144"/>
    </location>
</feature>
<dbReference type="PANTHER" id="PTHR33375">
    <property type="entry name" value="CHROMOSOME-PARTITIONING PROTEIN PARB-RELATED"/>
    <property type="match status" value="1"/>
</dbReference>
<evidence type="ECO:0000256" key="1">
    <source>
        <dbReference type="ARBA" id="ARBA00006295"/>
    </source>
</evidence>
<evidence type="ECO:0000256" key="3">
    <source>
        <dbReference type="ARBA" id="ARBA00023125"/>
    </source>
</evidence>
<accession>A0A1J5RXV5</accession>
<dbReference type="SUPFAM" id="SSF109709">
    <property type="entry name" value="KorB DNA-binding domain-like"/>
    <property type="match status" value="1"/>
</dbReference>
<dbReference type="InterPro" id="IPR003115">
    <property type="entry name" value="ParB_N"/>
</dbReference>
<keyword evidence="3" id="KW-0238">DNA-binding</keyword>
<evidence type="ECO:0000256" key="2">
    <source>
        <dbReference type="ARBA" id="ARBA00022829"/>
    </source>
</evidence>